<dbReference type="AlphaFoldDB" id="A0AAU8RZS1"/>
<keyword evidence="2" id="KW-0449">Lipoprotein</keyword>
<proteinExistence type="predicted"/>
<dbReference type="EMBL" id="CP010979">
    <property type="protein sequence ID" value="AJQ48462.1"/>
    <property type="molecule type" value="Genomic_DNA"/>
</dbReference>
<dbReference type="RefSeq" id="WP_019470651.1">
    <property type="nucleotide sequence ID" value="NZ_CP010979.1"/>
</dbReference>
<protein>
    <submittedName>
        <fullName evidence="2">Lipoprotein</fullName>
    </submittedName>
</protein>
<name>A0AAU8RZS1_PSEPU</name>
<feature type="chain" id="PRO_5043560568" evidence="1">
    <location>
        <begin position="27"/>
        <end position="164"/>
    </location>
</feature>
<organism evidence="2 3">
    <name type="scientific">Pseudomonas putida S13.1.2</name>
    <dbReference type="NCBI Taxonomy" id="1384061"/>
    <lineage>
        <taxon>Bacteria</taxon>
        <taxon>Pseudomonadati</taxon>
        <taxon>Pseudomonadota</taxon>
        <taxon>Gammaproteobacteria</taxon>
        <taxon>Pseudomonadales</taxon>
        <taxon>Pseudomonadaceae</taxon>
        <taxon>Pseudomonas</taxon>
    </lineage>
</organism>
<keyword evidence="1" id="KW-0732">Signal</keyword>
<evidence type="ECO:0000313" key="2">
    <source>
        <dbReference type="EMBL" id="AJQ48462.1"/>
    </source>
</evidence>
<sequence>MKLNRVVIRFAMSLALLAGGAASIHAQESTPPATTNTARIYFAGGRGGEPDQNTCSFEVKDGQYKFNGGSNNDCTNDDMYWYRIDNAPSAALITLHAEDDCRQGGDWYFTIRTYINPVTVGWQKISDLQYLKAGDIVTRGIMYEEGAYNKGDVGGKISCVTIDY</sequence>
<accession>A0AAU8RZS1</accession>
<reference evidence="2 3" key="1">
    <citation type="submission" date="2015-02" db="EMBL/GenBank/DDBJ databases">
        <title>Complete Genome Sequencing of Pseudomonas putida S13.1.2.</title>
        <authorList>
            <person name="Chong T.M."/>
            <person name="Chan K.G."/>
            <person name="Dessaux Y."/>
        </authorList>
    </citation>
    <scope>NUCLEOTIDE SEQUENCE [LARGE SCALE GENOMIC DNA]</scope>
    <source>
        <strain evidence="2 3">S13.1.2</strain>
    </source>
</reference>
<evidence type="ECO:0000313" key="3">
    <source>
        <dbReference type="Proteomes" id="UP000033260"/>
    </source>
</evidence>
<gene>
    <name evidence="2" type="ORF">N805_15130</name>
</gene>
<feature type="signal peptide" evidence="1">
    <location>
        <begin position="1"/>
        <end position="26"/>
    </location>
</feature>
<dbReference type="Proteomes" id="UP000033260">
    <property type="component" value="Chromosome"/>
</dbReference>
<evidence type="ECO:0000256" key="1">
    <source>
        <dbReference type="SAM" id="SignalP"/>
    </source>
</evidence>